<dbReference type="SUPFAM" id="SSF55399">
    <property type="entry name" value="Subtilisin inhibitor"/>
    <property type="match status" value="1"/>
</dbReference>
<dbReference type="GO" id="GO:0004867">
    <property type="term" value="F:serine-type endopeptidase inhibitor activity"/>
    <property type="evidence" value="ECO:0007669"/>
    <property type="project" value="InterPro"/>
</dbReference>
<dbReference type="OrthoDB" id="3427327at2"/>
<dbReference type="Gene3D" id="3.30.350.10">
    <property type="entry name" value="Subtilisin inhibitor-like"/>
    <property type="match status" value="1"/>
</dbReference>
<protein>
    <recommendedName>
        <fullName evidence="3">Serine protease inhibitor</fullName>
    </recommendedName>
</protein>
<dbReference type="InterPro" id="IPR036819">
    <property type="entry name" value="Subtilisin_inhibitor-like_sf"/>
</dbReference>
<gene>
    <name evidence="1" type="ORF">SAMN04489743_0948</name>
</gene>
<accession>A0A1H1VCB0</accession>
<dbReference type="Proteomes" id="UP000198751">
    <property type="component" value="Chromosome I"/>
</dbReference>
<dbReference type="AlphaFoldDB" id="A0A1H1VCB0"/>
<name>A0A1H1VCB0_9MICC</name>
<proteinExistence type="predicted"/>
<dbReference type="RefSeq" id="WP_091718017.1">
    <property type="nucleotide sequence ID" value="NZ_LT629779.1"/>
</dbReference>
<sequence>MENKAQPDPGSVHLVINLSETPDGPHHKFTLQASHGKVSPGSTVPDPQAALDAVLKHGPAIFFPEPGPPRLCTQQYGGPQQAVVTGTFQGRRVHTTLTLTDGCEISRWRALAPLLGGTAGAAGTT</sequence>
<keyword evidence="2" id="KW-1185">Reference proteome</keyword>
<dbReference type="EMBL" id="LT629779">
    <property type="protein sequence ID" value="SDS82101.1"/>
    <property type="molecule type" value="Genomic_DNA"/>
</dbReference>
<organism evidence="1 2">
    <name type="scientific">Pseudarthrobacter equi</name>
    <dbReference type="NCBI Taxonomy" id="728066"/>
    <lineage>
        <taxon>Bacteria</taxon>
        <taxon>Bacillati</taxon>
        <taxon>Actinomycetota</taxon>
        <taxon>Actinomycetes</taxon>
        <taxon>Micrococcales</taxon>
        <taxon>Micrococcaceae</taxon>
        <taxon>Pseudarthrobacter</taxon>
    </lineage>
</organism>
<evidence type="ECO:0000313" key="2">
    <source>
        <dbReference type="Proteomes" id="UP000198751"/>
    </source>
</evidence>
<evidence type="ECO:0008006" key="3">
    <source>
        <dbReference type="Google" id="ProtNLM"/>
    </source>
</evidence>
<reference evidence="2" key="1">
    <citation type="submission" date="2016-10" db="EMBL/GenBank/DDBJ databases">
        <authorList>
            <person name="Varghese N."/>
            <person name="Submissions S."/>
        </authorList>
    </citation>
    <scope>NUCLEOTIDE SEQUENCE [LARGE SCALE GENOMIC DNA]</scope>
    <source>
        <strain evidence="2">IMMIB L-1606</strain>
    </source>
</reference>
<evidence type="ECO:0000313" key="1">
    <source>
        <dbReference type="EMBL" id="SDS82101.1"/>
    </source>
</evidence>